<name>A0A4R1N3F3_9RHOB</name>
<dbReference type="SUPFAM" id="SSF48452">
    <property type="entry name" value="TPR-like"/>
    <property type="match status" value="2"/>
</dbReference>
<dbReference type="Gene3D" id="1.25.40.10">
    <property type="entry name" value="Tetratricopeptide repeat domain"/>
    <property type="match status" value="2"/>
</dbReference>
<organism evidence="7 8">
    <name type="scientific">Shimia isoporae</name>
    <dbReference type="NCBI Taxonomy" id="647720"/>
    <lineage>
        <taxon>Bacteria</taxon>
        <taxon>Pseudomonadati</taxon>
        <taxon>Pseudomonadota</taxon>
        <taxon>Alphaproteobacteria</taxon>
        <taxon>Rhodobacterales</taxon>
        <taxon>Roseobacteraceae</taxon>
    </lineage>
</organism>
<dbReference type="Proteomes" id="UP000295673">
    <property type="component" value="Unassembled WGS sequence"/>
</dbReference>
<dbReference type="EMBL" id="SMGR01000003">
    <property type="protein sequence ID" value="TCL00778.1"/>
    <property type="molecule type" value="Genomic_DNA"/>
</dbReference>
<feature type="transmembrane region" description="Helical" evidence="5">
    <location>
        <begin position="6"/>
        <end position="23"/>
    </location>
</feature>
<keyword evidence="2" id="KW-0677">Repeat</keyword>
<dbReference type="AlphaFoldDB" id="A0A4R1N3F3"/>
<keyword evidence="4" id="KW-0802">TPR repeat</keyword>
<evidence type="ECO:0000256" key="2">
    <source>
        <dbReference type="ARBA" id="ARBA00022737"/>
    </source>
</evidence>
<dbReference type="RefSeq" id="WP_132861527.1">
    <property type="nucleotide sequence ID" value="NZ_SMGR01000003.1"/>
</dbReference>
<keyword evidence="5" id="KW-0812">Transmembrane</keyword>
<keyword evidence="5" id="KW-1133">Transmembrane helix</keyword>
<evidence type="ECO:0000256" key="1">
    <source>
        <dbReference type="ARBA" id="ARBA00004196"/>
    </source>
</evidence>
<evidence type="ECO:0000313" key="7">
    <source>
        <dbReference type="EMBL" id="TCL00778.1"/>
    </source>
</evidence>
<evidence type="ECO:0000259" key="6">
    <source>
        <dbReference type="Pfam" id="PF23914"/>
    </source>
</evidence>
<feature type="transmembrane region" description="Helical" evidence="5">
    <location>
        <begin position="92"/>
        <end position="111"/>
    </location>
</feature>
<proteinExistence type="predicted"/>
<dbReference type="OrthoDB" id="9815847at2"/>
<keyword evidence="3" id="KW-0201">Cytochrome c-type biogenesis</keyword>
<evidence type="ECO:0000256" key="4">
    <source>
        <dbReference type="ARBA" id="ARBA00022803"/>
    </source>
</evidence>
<sequence length="471" mass="50578">MSLWIAIILVGFVAGFWIGLPFLRARTIEMSGADGAISIYRDQLDEIERDLKEGLIRAEEADAAKQEVERRALYAARHLDGGMAGSHRSWPMALSVATFAVVSALGVYAYLGKPGLPDSPLEARKTEVLTKRANAGDMVSRIQLLIDRTEKNPDNFEDWWMLAEAHKAVGDNSSAAEAYRQAAVLSGDRPAVISAYAEALTVANGNKVPAGARVIFEQVMRETGEPRATYYVALAKAQAQDFEGAIEGWMLLLQASSADAPWVPTVRRDVVNMARFLNHDVTLYLPDATPAEIAAAGGAEPSLTPADGSGQAALLARIEEDSSDYRAWIDLINLQAKSGDEAAAVATLDKARSRFSGAPFLLQKLAETERLLGLDALGDTGRGPDAEAMAAAAEMTQAERDEMIAGMVAGLAARLEEEPNDPDGWVMLVRSYATLGDVEKAKGAAAKARELFANDARVLGLMERAFADLSL</sequence>
<evidence type="ECO:0000313" key="8">
    <source>
        <dbReference type="Proteomes" id="UP000295673"/>
    </source>
</evidence>
<keyword evidence="5" id="KW-0472">Membrane</keyword>
<dbReference type="NCBIfam" id="TIGR03142">
    <property type="entry name" value="cytochro_ccmI"/>
    <property type="match status" value="1"/>
</dbReference>
<dbReference type="GO" id="GO:0017004">
    <property type="term" value="P:cytochrome complex assembly"/>
    <property type="evidence" value="ECO:0007669"/>
    <property type="project" value="UniProtKB-KW"/>
</dbReference>
<dbReference type="PANTHER" id="PTHR47870">
    <property type="entry name" value="CYTOCHROME C-TYPE BIOGENESIS PROTEIN CCMH"/>
    <property type="match status" value="1"/>
</dbReference>
<keyword evidence="8" id="KW-1185">Reference proteome</keyword>
<dbReference type="PANTHER" id="PTHR47870:SF1">
    <property type="entry name" value="CYTOCHROME C-TYPE BIOGENESIS PROTEIN CCMH"/>
    <property type="match status" value="1"/>
</dbReference>
<accession>A0A4R1N3F3</accession>
<feature type="domain" description="Cytochrome c-type biogenesis protein H TPR" evidence="6">
    <location>
        <begin position="149"/>
        <end position="260"/>
    </location>
</feature>
<gene>
    <name evidence="7" type="ORF">BXY66_3425</name>
</gene>
<dbReference type="InterPro" id="IPR051263">
    <property type="entry name" value="C-type_cytochrome_biogenesis"/>
</dbReference>
<reference evidence="7 8" key="1">
    <citation type="submission" date="2019-03" db="EMBL/GenBank/DDBJ databases">
        <title>Genomic Encyclopedia of Archaeal and Bacterial Type Strains, Phase II (KMG-II): from individual species to whole genera.</title>
        <authorList>
            <person name="Goeker M."/>
        </authorList>
    </citation>
    <scope>NUCLEOTIDE SEQUENCE [LARGE SCALE GENOMIC DNA]</scope>
    <source>
        <strain evidence="7 8">DSM 26433</strain>
    </source>
</reference>
<dbReference type="GO" id="GO:0005886">
    <property type="term" value="C:plasma membrane"/>
    <property type="evidence" value="ECO:0007669"/>
    <property type="project" value="TreeGrafter"/>
</dbReference>
<protein>
    <submittedName>
        <fullName evidence="7">Cytochrome c-type biogenesis protein CcmH</fullName>
    </submittedName>
</protein>
<evidence type="ECO:0000256" key="5">
    <source>
        <dbReference type="SAM" id="Phobius"/>
    </source>
</evidence>
<comment type="caution">
    <text evidence="7">The sequence shown here is derived from an EMBL/GenBank/DDBJ whole genome shotgun (WGS) entry which is preliminary data.</text>
</comment>
<dbReference type="InterPro" id="IPR017560">
    <property type="entry name" value="Cyt_c_biogenesis_CcmI"/>
</dbReference>
<evidence type="ECO:0000256" key="3">
    <source>
        <dbReference type="ARBA" id="ARBA00022748"/>
    </source>
</evidence>
<dbReference type="InterPro" id="IPR011990">
    <property type="entry name" value="TPR-like_helical_dom_sf"/>
</dbReference>
<comment type="subcellular location">
    <subcellularLocation>
        <location evidence="1">Cell envelope</location>
    </subcellularLocation>
</comment>
<dbReference type="GO" id="GO:0030313">
    <property type="term" value="C:cell envelope"/>
    <property type="evidence" value="ECO:0007669"/>
    <property type="project" value="UniProtKB-SubCell"/>
</dbReference>
<dbReference type="Pfam" id="PF23914">
    <property type="entry name" value="TPR_CcmH_CycH"/>
    <property type="match status" value="1"/>
</dbReference>
<dbReference type="InterPro" id="IPR056413">
    <property type="entry name" value="TPR_CcmH_CycH"/>
</dbReference>